<evidence type="ECO:0000259" key="1">
    <source>
        <dbReference type="PROSITE" id="PS50056"/>
    </source>
</evidence>
<dbReference type="InterPro" id="IPR020422">
    <property type="entry name" value="TYR_PHOSPHATASE_DUAL_dom"/>
</dbReference>
<protein>
    <submittedName>
        <fullName evidence="2">Dual specificity phosphatase</fullName>
    </submittedName>
</protein>
<name>S9ULZ7_9TRYP</name>
<evidence type="ECO:0000313" key="3">
    <source>
        <dbReference type="Proteomes" id="UP000015354"/>
    </source>
</evidence>
<dbReference type="EMBL" id="ATMH01003157">
    <property type="protein sequence ID" value="EPY31867.1"/>
    <property type="molecule type" value="Genomic_DNA"/>
</dbReference>
<dbReference type="PANTHER" id="PTHR46274:SF6">
    <property type="entry name" value="TYR_PHOSPHATASE_2 DOMAIN-CONTAINING PROTEIN"/>
    <property type="match status" value="1"/>
</dbReference>
<dbReference type="SMART" id="SM00195">
    <property type="entry name" value="DSPc"/>
    <property type="match status" value="1"/>
</dbReference>
<dbReference type="OrthoDB" id="273181at2759"/>
<keyword evidence="3" id="KW-1185">Reference proteome</keyword>
<sequence>MIKQQLMDRQKQLGMVAACLEMDEIKGYGLDMLEFATEDSWRRFVNPEIVYAHLPMTDTTANIPFYKVAMAVQDMHACINARKQVVYVHCKAGKGRSWMVTMCYLVTYGGMSYKRASELLRSKRGQVSPSSSQEKFVSDFPLNFAKWSSLKEYNSTQ</sequence>
<dbReference type="Pfam" id="PF00782">
    <property type="entry name" value="DSPc"/>
    <property type="match status" value="1"/>
</dbReference>
<dbReference type="SUPFAM" id="SSF52799">
    <property type="entry name" value="(Phosphotyrosine protein) phosphatases II"/>
    <property type="match status" value="1"/>
</dbReference>
<feature type="domain" description="Tyrosine specific protein phosphatases" evidence="1">
    <location>
        <begin position="63"/>
        <end position="135"/>
    </location>
</feature>
<dbReference type="InterPro" id="IPR000387">
    <property type="entry name" value="Tyr_Pase_dom"/>
</dbReference>
<accession>S9ULZ7</accession>
<organism evidence="2 3">
    <name type="scientific">Strigomonas culicis</name>
    <dbReference type="NCBI Taxonomy" id="28005"/>
    <lineage>
        <taxon>Eukaryota</taxon>
        <taxon>Discoba</taxon>
        <taxon>Euglenozoa</taxon>
        <taxon>Kinetoplastea</taxon>
        <taxon>Metakinetoplastina</taxon>
        <taxon>Trypanosomatida</taxon>
        <taxon>Trypanosomatidae</taxon>
        <taxon>Strigomonadinae</taxon>
        <taxon>Strigomonas</taxon>
    </lineage>
</organism>
<dbReference type="InterPro" id="IPR000340">
    <property type="entry name" value="Dual-sp_phosphatase_cat-dom"/>
</dbReference>
<evidence type="ECO:0000313" key="2">
    <source>
        <dbReference type="EMBL" id="EPY31867.1"/>
    </source>
</evidence>
<dbReference type="PROSITE" id="PS50056">
    <property type="entry name" value="TYR_PHOSPHATASE_2"/>
    <property type="match status" value="1"/>
</dbReference>
<comment type="caution">
    <text evidence="2">The sequence shown here is derived from an EMBL/GenBank/DDBJ whole genome shotgun (WGS) entry which is preliminary data.</text>
</comment>
<dbReference type="Gene3D" id="3.90.190.10">
    <property type="entry name" value="Protein tyrosine phosphatase superfamily"/>
    <property type="match status" value="1"/>
</dbReference>
<dbReference type="Proteomes" id="UP000015354">
    <property type="component" value="Unassembled WGS sequence"/>
</dbReference>
<dbReference type="InterPro" id="IPR029021">
    <property type="entry name" value="Prot-tyrosine_phosphatase-like"/>
</dbReference>
<gene>
    <name evidence="2" type="ORF">STCU_03157</name>
</gene>
<reference evidence="2 3" key="1">
    <citation type="journal article" date="2013" name="PLoS ONE">
        <title>Predicting the Proteins of Angomonas deanei, Strigomonas culicis and Their Respective Endosymbionts Reveals New Aspects of the Trypanosomatidae Family.</title>
        <authorList>
            <person name="Motta M.C."/>
            <person name="Martins A.C."/>
            <person name="de Souza S.S."/>
            <person name="Catta-Preta C.M."/>
            <person name="Silva R."/>
            <person name="Klein C.C."/>
            <person name="de Almeida L.G."/>
            <person name="de Lima Cunha O."/>
            <person name="Ciapina L.P."/>
            <person name="Brocchi M."/>
            <person name="Colabardini A.C."/>
            <person name="de Araujo Lima B."/>
            <person name="Machado C.R."/>
            <person name="de Almeida Soares C.M."/>
            <person name="Probst C.M."/>
            <person name="de Menezes C.B."/>
            <person name="Thompson C.E."/>
            <person name="Bartholomeu D.C."/>
            <person name="Gradia D.F."/>
            <person name="Pavoni D.P."/>
            <person name="Grisard E.C."/>
            <person name="Fantinatti-Garboggini F."/>
            <person name="Marchini F.K."/>
            <person name="Rodrigues-Luiz G.F."/>
            <person name="Wagner G."/>
            <person name="Goldman G.H."/>
            <person name="Fietto J.L."/>
            <person name="Elias M.C."/>
            <person name="Goldman M.H."/>
            <person name="Sagot M.F."/>
            <person name="Pereira M."/>
            <person name="Stoco P.H."/>
            <person name="de Mendonca-Neto R.P."/>
            <person name="Teixeira S.M."/>
            <person name="Maciel T.E."/>
            <person name="de Oliveira Mendes T.A."/>
            <person name="Urmenyi T.P."/>
            <person name="de Souza W."/>
            <person name="Schenkman S."/>
            <person name="de Vasconcelos A.T."/>
        </authorList>
    </citation>
    <scope>NUCLEOTIDE SEQUENCE [LARGE SCALE GENOMIC DNA]</scope>
</reference>
<proteinExistence type="predicted"/>
<dbReference type="PANTHER" id="PTHR46274">
    <property type="entry name" value="PHOSPHATIDYLINOSITOL PHOSPHATASE"/>
    <property type="match status" value="1"/>
</dbReference>
<dbReference type="AlphaFoldDB" id="S9ULZ7"/>